<evidence type="ECO:0000313" key="2">
    <source>
        <dbReference type="EMBL" id="NNJ27006.1"/>
    </source>
</evidence>
<gene>
    <name evidence="2" type="ORF">LzC2_31030</name>
</gene>
<evidence type="ECO:0000256" key="1">
    <source>
        <dbReference type="SAM" id="Phobius"/>
    </source>
</evidence>
<reference evidence="2 3" key="1">
    <citation type="journal article" date="2020" name="Syst. Appl. Microbiol.">
        <title>Alienimonas chondri sp. nov., a novel planctomycete isolated from the biofilm of the red alga Chondrus crispus.</title>
        <authorList>
            <person name="Vitorino I."/>
            <person name="Albuquerque L."/>
            <person name="Wiegand S."/>
            <person name="Kallscheuer N."/>
            <person name="da Costa M.S."/>
            <person name="Lobo-da-Cunha A."/>
            <person name="Jogler C."/>
            <person name="Lage O.M."/>
        </authorList>
    </citation>
    <scope>NUCLEOTIDE SEQUENCE [LARGE SCALE GENOMIC DNA]</scope>
    <source>
        <strain evidence="2 3">LzC2</strain>
    </source>
</reference>
<sequence length="90" mass="9414">MLALTSAVTGAAFALLAIGLCLSPRTRWAAKWAAFAAVLTGGPALLGWAVGFDLDDPAKRSEVLFQAGLFNLATLGGVAGLAWLDRRTRR</sequence>
<feature type="transmembrane region" description="Helical" evidence="1">
    <location>
        <begin position="63"/>
        <end position="84"/>
    </location>
</feature>
<comment type="caution">
    <text evidence="2">The sequence shown here is derived from an EMBL/GenBank/DDBJ whole genome shotgun (WGS) entry which is preliminary data.</text>
</comment>
<proteinExistence type="predicted"/>
<evidence type="ECO:0000313" key="3">
    <source>
        <dbReference type="Proteomes" id="UP000609651"/>
    </source>
</evidence>
<protein>
    <submittedName>
        <fullName evidence="2">Uncharacterized protein</fullName>
    </submittedName>
</protein>
<accession>A0ABX1VHQ8</accession>
<keyword evidence="3" id="KW-1185">Reference proteome</keyword>
<keyword evidence="1" id="KW-0472">Membrane</keyword>
<dbReference type="EMBL" id="WTPX01000114">
    <property type="protein sequence ID" value="NNJ27006.1"/>
    <property type="molecule type" value="Genomic_DNA"/>
</dbReference>
<keyword evidence="1" id="KW-0812">Transmembrane</keyword>
<keyword evidence="1" id="KW-1133">Transmembrane helix</keyword>
<dbReference type="Proteomes" id="UP000609651">
    <property type="component" value="Unassembled WGS sequence"/>
</dbReference>
<feature type="transmembrane region" description="Helical" evidence="1">
    <location>
        <begin position="32"/>
        <end position="51"/>
    </location>
</feature>
<organism evidence="2 3">
    <name type="scientific">Alienimonas chondri</name>
    <dbReference type="NCBI Taxonomy" id="2681879"/>
    <lineage>
        <taxon>Bacteria</taxon>
        <taxon>Pseudomonadati</taxon>
        <taxon>Planctomycetota</taxon>
        <taxon>Planctomycetia</taxon>
        <taxon>Planctomycetales</taxon>
        <taxon>Planctomycetaceae</taxon>
        <taxon>Alienimonas</taxon>
    </lineage>
</organism>
<feature type="transmembrane region" description="Helical" evidence="1">
    <location>
        <begin position="6"/>
        <end position="23"/>
    </location>
</feature>
<name>A0ABX1VHQ8_9PLAN</name>